<feature type="domain" description="Protein kinase" evidence="12">
    <location>
        <begin position="10"/>
        <end position="285"/>
    </location>
</feature>
<evidence type="ECO:0000313" key="13">
    <source>
        <dbReference type="EMBL" id="CAG9329336.1"/>
    </source>
</evidence>
<keyword evidence="5 10" id="KW-0547">Nucleotide-binding</keyword>
<comment type="catalytic activity">
    <reaction evidence="8">
        <text>L-threonyl-[protein] + ATP = O-phospho-L-threonyl-[protein] + ADP + H(+)</text>
        <dbReference type="Rhea" id="RHEA:46608"/>
        <dbReference type="Rhea" id="RHEA-COMP:11060"/>
        <dbReference type="Rhea" id="RHEA-COMP:11605"/>
        <dbReference type="ChEBI" id="CHEBI:15378"/>
        <dbReference type="ChEBI" id="CHEBI:30013"/>
        <dbReference type="ChEBI" id="CHEBI:30616"/>
        <dbReference type="ChEBI" id="CHEBI:61977"/>
        <dbReference type="ChEBI" id="CHEBI:456216"/>
        <dbReference type="EC" id="2.7.11.1"/>
    </reaction>
</comment>
<accession>A0AAU9JXR6</accession>
<dbReference type="Proteomes" id="UP001162131">
    <property type="component" value="Unassembled WGS sequence"/>
</dbReference>
<comment type="caution">
    <text evidence="13">The sequence shown here is derived from an EMBL/GenBank/DDBJ whole genome shotgun (WGS) entry which is preliminary data.</text>
</comment>
<dbReference type="PROSITE" id="PS00108">
    <property type="entry name" value="PROTEIN_KINASE_ST"/>
    <property type="match status" value="1"/>
</dbReference>
<dbReference type="SUPFAM" id="SSF103243">
    <property type="entry name" value="KA1-like"/>
    <property type="match status" value="1"/>
</dbReference>
<dbReference type="EC" id="2.7.11.1" evidence="2"/>
<dbReference type="InterPro" id="IPR017441">
    <property type="entry name" value="Protein_kinase_ATP_BS"/>
</dbReference>
<keyword evidence="14" id="KW-1185">Reference proteome</keyword>
<evidence type="ECO:0000256" key="9">
    <source>
        <dbReference type="ARBA" id="ARBA00048679"/>
    </source>
</evidence>
<dbReference type="PANTHER" id="PTHR43895">
    <property type="entry name" value="CALCIUM/CALMODULIN-DEPENDENT PROTEIN KINASE KINASE-RELATED"/>
    <property type="match status" value="1"/>
</dbReference>
<comment type="similarity">
    <text evidence="11">Belongs to the protein kinase superfamily.</text>
</comment>
<dbReference type="SUPFAM" id="SSF56112">
    <property type="entry name" value="Protein kinase-like (PK-like)"/>
    <property type="match status" value="1"/>
</dbReference>
<dbReference type="SMART" id="SM00220">
    <property type="entry name" value="S_TKc"/>
    <property type="match status" value="1"/>
</dbReference>
<dbReference type="AlphaFoldDB" id="A0AAU9JXR6"/>
<dbReference type="EMBL" id="CAJZBQ010000047">
    <property type="protein sequence ID" value="CAG9329336.1"/>
    <property type="molecule type" value="Genomic_DNA"/>
</dbReference>
<evidence type="ECO:0000256" key="6">
    <source>
        <dbReference type="ARBA" id="ARBA00022777"/>
    </source>
</evidence>
<comment type="catalytic activity">
    <reaction evidence="9">
        <text>L-seryl-[protein] + ATP = O-phospho-L-seryl-[protein] + ADP + H(+)</text>
        <dbReference type="Rhea" id="RHEA:17989"/>
        <dbReference type="Rhea" id="RHEA-COMP:9863"/>
        <dbReference type="Rhea" id="RHEA-COMP:11604"/>
        <dbReference type="ChEBI" id="CHEBI:15378"/>
        <dbReference type="ChEBI" id="CHEBI:29999"/>
        <dbReference type="ChEBI" id="CHEBI:30616"/>
        <dbReference type="ChEBI" id="CHEBI:83421"/>
        <dbReference type="ChEBI" id="CHEBI:456216"/>
        <dbReference type="EC" id="2.7.11.1"/>
    </reaction>
</comment>
<evidence type="ECO:0000256" key="3">
    <source>
        <dbReference type="ARBA" id="ARBA00022527"/>
    </source>
</evidence>
<dbReference type="InterPro" id="IPR011009">
    <property type="entry name" value="Kinase-like_dom_sf"/>
</dbReference>
<dbReference type="GO" id="GO:0004674">
    <property type="term" value="F:protein serine/threonine kinase activity"/>
    <property type="evidence" value="ECO:0007669"/>
    <property type="project" value="UniProtKB-KW"/>
</dbReference>
<proteinExistence type="inferred from homology"/>
<reference evidence="13" key="1">
    <citation type="submission" date="2021-09" db="EMBL/GenBank/DDBJ databases">
        <authorList>
            <consortium name="AG Swart"/>
            <person name="Singh M."/>
            <person name="Singh A."/>
            <person name="Seah K."/>
            <person name="Emmerich C."/>
        </authorList>
    </citation>
    <scope>NUCLEOTIDE SEQUENCE</scope>
    <source>
        <strain evidence="13">ATCC30299</strain>
    </source>
</reference>
<dbReference type="InterPro" id="IPR008271">
    <property type="entry name" value="Ser/Thr_kinase_AS"/>
</dbReference>
<name>A0AAU9JXR6_9CILI</name>
<dbReference type="GO" id="GO:0005524">
    <property type="term" value="F:ATP binding"/>
    <property type="evidence" value="ECO:0007669"/>
    <property type="project" value="UniProtKB-UniRule"/>
</dbReference>
<feature type="binding site" evidence="10">
    <location>
        <position position="39"/>
    </location>
    <ligand>
        <name>ATP</name>
        <dbReference type="ChEBI" id="CHEBI:30616"/>
    </ligand>
</feature>
<keyword evidence="4" id="KW-0808">Transferase</keyword>
<dbReference type="InterPro" id="IPR000719">
    <property type="entry name" value="Prot_kinase_dom"/>
</dbReference>
<gene>
    <name evidence="13" type="ORF">BSTOLATCC_MIC48160</name>
</gene>
<dbReference type="Pfam" id="PF00069">
    <property type="entry name" value="Pkinase"/>
    <property type="match status" value="1"/>
</dbReference>
<dbReference type="PROSITE" id="PS00107">
    <property type="entry name" value="PROTEIN_KINASE_ATP"/>
    <property type="match status" value="1"/>
</dbReference>
<evidence type="ECO:0000259" key="12">
    <source>
        <dbReference type="PROSITE" id="PS50011"/>
    </source>
</evidence>
<dbReference type="Gene3D" id="1.10.510.10">
    <property type="entry name" value="Transferase(Phosphotransferase) domain 1"/>
    <property type="match status" value="1"/>
</dbReference>
<comment type="subunit">
    <text evidence="1">Monomer.</text>
</comment>
<dbReference type="PROSITE" id="PS50011">
    <property type="entry name" value="PROTEIN_KINASE_DOM"/>
    <property type="match status" value="1"/>
</dbReference>
<dbReference type="FunFam" id="1.10.510.10:FF:000571">
    <property type="entry name" value="Maternal embryonic leucine zipper kinase"/>
    <property type="match status" value="1"/>
</dbReference>
<evidence type="ECO:0000256" key="1">
    <source>
        <dbReference type="ARBA" id="ARBA00011245"/>
    </source>
</evidence>
<dbReference type="PANTHER" id="PTHR43895:SF32">
    <property type="entry name" value="SERINE_THREONINE-PROTEIN KINASE CHK1"/>
    <property type="match status" value="1"/>
</dbReference>
<keyword evidence="7 10" id="KW-0067">ATP-binding</keyword>
<organism evidence="13 14">
    <name type="scientific">Blepharisma stoltei</name>
    <dbReference type="NCBI Taxonomy" id="1481888"/>
    <lineage>
        <taxon>Eukaryota</taxon>
        <taxon>Sar</taxon>
        <taxon>Alveolata</taxon>
        <taxon>Ciliophora</taxon>
        <taxon>Postciliodesmatophora</taxon>
        <taxon>Heterotrichea</taxon>
        <taxon>Heterotrichida</taxon>
        <taxon>Blepharismidae</taxon>
        <taxon>Blepharisma</taxon>
    </lineage>
</organism>
<evidence type="ECO:0000256" key="2">
    <source>
        <dbReference type="ARBA" id="ARBA00012513"/>
    </source>
</evidence>
<evidence type="ECO:0000256" key="8">
    <source>
        <dbReference type="ARBA" id="ARBA00047899"/>
    </source>
</evidence>
<dbReference type="GO" id="GO:0007165">
    <property type="term" value="P:signal transduction"/>
    <property type="evidence" value="ECO:0007669"/>
    <property type="project" value="TreeGrafter"/>
</dbReference>
<evidence type="ECO:0000256" key="10">
    <source>
        <dbReference type="PROSITE-ProRule" id="PRU10141"/>
    </source>
</evidence>
<keyword evidence="6" id="KW-0418">Kinase</keyword>
<protein>
    <recommendedName>
        <fullName evidence="2">non-specific serine/threonine protein kinase</fullName>
        <ecNumber evidence="2">2.7.11.1</ecNumber>
    </recommendedName>
</protein>
<keyword evidence="3 11" id="KW-0723">Serine/threonine-protein kinase</keyword>
<sequence>MSNFKRLDQYIVLHSLGKGATAHVKAVEDPTTHQIYAAKIMKSYHGSGNEELKETIQNEMENLNSLAHPNIVNLICVNESGTYAKRNGQTKRVMYMLMELCPNGELFDVLYRTGKFSEEITRFYFHQLIETLEAVHNQGITHRDIKPENILFDRDFNLKISDFGFSTLIDKYADGMLYTQLGTQGYMAPEIHQNLPYRGEIVDLFAAGIVLFIMYTQNPPFTKAVPNDPFYRLLSKKDDKFWVYHSRNKTSDFFTQDFKNLIFSMLALQPNDRLPISHIKAHPWYNGPVATTDEIVSELRKRKEKIIQAAQKAAKAKNLGNRPGAINNGGRVYRCESGEPELAGQLSLQIEDLVVEPLPEHFNTVNRFYQIISGIDPQDIVTILARSFQNLDTEWNPSHDKYEFEVTIRTEVDTLNFVISIYSMEDELNLISFKLNNGSKFEFMSIFKTIEDNIFSAQESY</sequence>
<dbReference type="InterPro" id="IPR028375">
    <property type="entry name" value="KA1/Ssp2_C"/>
</dbReference>
<evidence type="ECO:0000256" key="5">
    <source>
        <dbReference type="ARBA" id="ARBA00022741"/>
    </source>
</evidence>
<evidence type="ECO:0000256" key="7">
    <source>
        <dbReference type="ARBA" id="ARBA00022840"/>
    </source>
</evidence>
<evidence type="ECO:0000256" key="11">
    <source>
        <dbReference type="RuleBase" id="RU000304"/>
    </source>
</evidence>
<evidence type="ECO:0000256" key="4">
    <source>
        <dbReference type="ARBA" id="ARBA00022679"/>
    </source>
</evidence>
<evidence type="ECO:0000313" key="14">
    <source>
        <dbReference type="Proteomes" id="UP001162131"/>
    </source>
</evidence>